<evidence type="ECO:0000313" key="1">
    <source>
        <dbReference type="EMBL" id="AUX76750.1"/>
    </source>
</evidence>
<accession>A0A2L0H5K2</accession>
<dbReference type="EMBL" id="CP024307">
    <property type="protein sequence ID" value="AUX76750.1"/>
    <property type="molecule type" value="Genomic_DNA"/>
</dbReference>
<dbReference type="Proteomes" id="UP000239340">
    <property type="component" value="Chromosome"/>
</dbReference>
<reference evidence="1 2" key="1">
    <citation type="submission" date="2017-10" db="EMBL/GenBank/DDBJ databases">
        <title>Analysis of the genome sequences of Rhizobium populations associated to common bean (phaseolus vulgaris).</title>
        <authorList>
            <person name="Bustos P."/>
            <person name="Santamaria R.I."/>
            <person name="Miranda-Sanchez F."/>
            <person name="Perez-Carrascal O."/>
            <person name="Juarez S."/>
            <person name="Lozano L."/>
            <person name="Martinez-Flores I."/>
            <person name="Vinuesa P."/>
            <person name="Martinez-Romero E."/>
            <person name="Cevallos M.A."/>
            <person name="Romero D."/>
            <person name="Davila G."/>
            <person name="Gonzalez V."/>
        </authorList>
    </citation>
    <scope>NUCLEOTIDE SEQUENCE [LARGE SCALE GENOMIC DNA]</scope>
    <source>
        <strain evidence="1 2">NXT3</strain>
    </source>
</reference>
<gene>
    <name evidence="1" type="ORF">NXT3_CH02185</name>
</gene>
<protein>
    <submittedName>
        <fullName evidence="1">Uncharacterized protein</fullName>
    </submittedName>
</protein>
<evidence type="ECO:0000313" key="2">
    <source>
        <dbReference type="Proteomes" id="UP000239340"/>
    </source>
</evidence>
<proteinExistence type="predicted"/>
<organism evidence="1 2">
    <name type="scientific">Rhizobium fredii</name>
    <name type="common">Sinorhizobium fredii</name>
    <dbReference type="NCBI Taxonomy" id="380"/>
    <lineage>
        <taxon>Bacteria</taxon>
        <taxon>Pseudomonadati</taxon>
        <taxon>Pseudomonadota</taxon>
        <taxon>Alphaproteobacteria</taxon>
        <taxon>Hyphomicrobiales</taxon>
        <taxon>Rhizobiaceae</taxon>
        <taxon>Sinorhizobium/Ensifer group</taxon>
        <taxon>Sinorhizobium</taxon>
    </lineage>
</organism>
<name>A0A2L0H5K2_RHIFR</name>
<dbReference type="AlphaFoldDB" id="A0A2L0H5K2"/>
<sequence>MFCNVAHSLIPLPPRLRTKDAQHFGRWAHSPFRRSNPVAAPCARHGFGLMLPSRRIGTGLNAPTGGAT</sequence>